<dbReference type="Proteomes" id="UP000029738">
    <property type="component" value="Unassembled WGS sequence"/>
</dbReference>
<protein>
    <recommendedName>
        <fullName evidence="6">Porin</fullName>
    </recommendedName>
</protein>
<dbReference type="EMBL" id="JHEG04000001">
    <property type="protein sequence ID" value="KAF3887376.1"/>
    <property type="molecule type" value="Genomic_DNA"/>
</dbReference>
<evidence type="ECO:0000313" key="3">
    <source>
        <dbReference type="EMBL" id="KAF3887376.1"/>
    </source>
</evidence>
<organism evidence="4">
    <name type="scientific">Tolypothrix bouteillei VB521301</name>
    <dbReference type="NCBI Taxonomy" id="1479485"/>
    <lineage>
        <taxon>Bacteria</taxon>
        <taxon>Bacillati</taxon>
        <taxon>Cyanobacteriota</taxon>
        <taxon>Cyanophyceae</taxon>
        <taxon>Nostocales</taxon>
        <taxon>Tolypothrichaceae</taxon>
        <taxon>Tolypothrix</taxon>
    </lineage>
</organism>
<evidence type="ECO:0000256" key="1">
    <source>
        <dbReference type="SAM" id="MobiDB-lite"/>
    </source>
</evidence>
<gene>
    <name evidence="4" type="ORF">DA73_0223340</name>
    <name evidence="3" type="ORF">DA73_0400019190</name>
</gene>
<proteinExistence type="predicted"/>
<keyword evidence="2" id="KW-0732">Signal</keyword>
<dbReference type="EMBL" id="JHEG02000048">
    <property type="protein sequence ID" value="KIE11312.1"/>
    <property type="molecule type" value="Genomic_DNA"/>
</dbReference>
<dbReference type="STRING" id="1479485.DA73_0223340"/>
<comment type="caution">
    <text evidence="4">The sequence shown here is derived from an EMBL/GenBank/DDBJ whole genome shotgun (WGS) entry which is preliminary data.</text>
</comment>
<evidence type="ECO:0000313" key="5">
    <source>
        <dbReference type="Proteomes" id="UP000029738"/>
    </source>
</evidence>
<accession>A0A0C1N9G7</accession>
<feature type="chain" id="PRO_5036626504" description="Porin" evidence="2">
    <location>
        <begin position="39"/>
        <end position="113"/>
    </location>
</feature>
<feature type="region of interest" description="Disordered" evidence="1">
    <location>
        <begin position="56"/>
        <end position="113"/>
    </location>
</feature>
<feature type="signal peptide" evidence="2">
    <location>
        <begin position="1"/>
        <end position="38"/>
    </location>
</feature>
<feature type="compositionally biased region" description="Polar residues" evidence="1">
    <location>
        <begin position="90"/>
        <end position="113"/>
    </location>
</feature>
<dbReference type="AlphaFoldDB" id="A0A0C1N9G7"/>
<evidence type="ECO:0008006" key="6">
    <source>
        <dbReference type="Google" id="ProtNLM"/>
    </source>
</evidence>
<dbReference type="RefSeq" id="WP_050045961.1">
    <property type="nucleotide sequence ID" value="NZ_JHEG04000001.1"/>
</dbReference>
<keyword evidence="5" id="KW-1185">Reference proteome</keyword>
<dbReference type="OrthoDB" id="515982at2"/>
<name>A0A0C1N9G7_9CYAN</name>
<sequence length="113" mass="12141">MKNLLTQQPKFNTRNVVKLGLISLALSLSLGTYTRAYAEEVEVLSIPPQEAFFIEDKTATTSGNDEAPSQGVTTSTDETTLPDMPHNTEHLQSSGNTANAVPATSQTSSQVQM</sequence>
<reference evidence="4" key="1">
    <citation type="journal article" date="2015" name="Genome Announc.">
        <title>Draft Genome Sequence of Tolypothrix boutellei Strain VB521301.</title>
        <authorList>
            <person name="Chandrababunaidu M.M."/>
            <person name="Singh D."/>
            <person name="Sen D."/>
            <person name="Bhan S."/>
            <person name="Das S."/>
            <person name="Gupta A."/>
            <person name="Adhikary S.P."/>
            <person name="Tripathy S."/>
        </authorList>
    </citation>
    <scope>NUCLEOTIDE SEQUENCE</scope>
    <source>
        <strain evidence="4">VB521301</strain>
    </source>
</reference>
<feature type="compositionally biased region" description="Polar residues" evidence="1">
    <location>
        <begin position="70"/>
        <end position="79"/>
    </location>
</feature>
<reference evidence="3" key="2">
    <citation type="submission" date="2019-11" db="EMBL/GenBank/DDBJ databases">
        <title>Improved Assembly of Tolypothrix boutellei genome.</title>
        <authorList>
            <person name="Sarangi A.N."/>
            <person name="Mukherjee M."/>
            <person name="Ghosh S."/>
            <person name="Singh D."/>
            <person name="Das A."/>
            <person name="Kant S."/>
            <person name="Prusty A."/>
            <person name="Tripathy S."/>
        </authorList>
    </citation>
    <scope>NUCLEOTIDE SEQUENCE</scope>
    <source>
        <strain evidence="3">VB521301</strain>
    </source>
</reference>
<evidence type="ECO:0000256" key="2">
    <source>
        <dbReference type="SAM" id="SignalP"/>
    </source>
</evidence>
<evidence type="ECO:0000313" key="4">
    <source>
        <dbReference type="EMBL" id="KIE11312.1"/>
    </source>
</evidence>